<dbReference type="EMBL" id="ML975169">
    <property type="protein sequence ID" value="KAF1809885.1"/>
    <property type="molecule type" value="Genomic_DNA"/>
</dbReference>
<name>A0A6G1FVF8_9PEZI</name>
<dbReference type="Proteomes" id="UP000504638">
    <property type="component" value="Unplaced"/>
</dbReference>
<dbReference type="GeneID" id="54417220"/>
<evidence type="ECO:0000313" key="4">
    <source>
        <dbReference type="Proteomes" id="UP000504638"/>
    </source>
</evidence>
<dbReference type="SUPFAM" id="SSF51182">
    <property type="entry name" value="RmlC-like cupins"/>
    <property type="match status" value="1"/>
</dbReference>
<organism evidence="3">
    <name type="scientific">Eremomyces bilateralis CBS 781.70</name>
    <dbReference type="NCBI Taxonomy" id="1392243"/>
    <lineage>
        <taxon>Eukaryota</taxon>
        <taxon>Fungi</taxon>
        <taxon>Dikarya</taxon>
        <taxon>Ascomycota</taxon>
        <taxon>Pezizomycotina</taxon>
        <taxon>Dothideomycetes</taxon>
        <taxon>Dothideomycetes incertae sedis</taxon>
        <taxon>Eremomycetales</taxon>
        <taxon>Eremomycetaceae</taxon>
        <taxon>Eremomyces</taxon>
    </lineage>
</organism>
<dbReference type="PANTHER" id="PTHR36448">
    <property type="entry name" value="BLR7373 PROTEIN"/>
    <property type="match status" value="1"/>
</dbReference>
<reference evidence="5" key="2">
    <citation type="submission" date="2020-04" db="EMBL/GenBank/DDBJ databases">
        <authorList>
            <consortium name="NCBI Genome Project"/>
        </authorList>
    </citation>
    <scope>NUCLEOTIDE SEQUENCE</scope>
    <source>
        <strain evidence="5">CBS 781.70</strain>
    </source>
</reference>
<dbReference type="InterPro" id="IPR011051">
    <property type="entry name" value="RmlC_Cupin_sf"/>
</dbReference>
<dbReference type="InterPro" id="IPR047121">
    <property type="entry name" value="YjiB-like"/>
</dbReference>
<protein>
    <recommendedName>
        <fullName evidence="2">Cupin type-1 domain-containing protein</fullName>
    </recommendedName>
</protein>
<feature type="domain" description="Cupin type-1" evidence="2">
    <location>
        <begin position="63"/>
        <end position="134"/>
    </location>
</feature>
<accession>A0A6G1FVF8</accession>
<feature type="region of interest" description="Disordered" evidence="1">
    <location>
        <begin position="148"/>
        <end position="191"/>
    </location>
</feature>
<reference evidence="5" key="3">
    <citation type="submission" date="2025-04" db="UniProtKB">
        <authorList>
            <consortium name="RefSeq"/>
        </authorList>
    </citation>
    <scope>IDENTIFICATION</scope>
    <source>
        <strain evidence="5">CBS 781.70</strain>
    </source>
</reference>
<evidence type="ECO:0000313" key="5">
    <source>
        <dbReference type="RefSeq" id="XP_033531516.1"/>
    </source>
</evidence>
<evidence type="ECO:0000313" key="3">
    <source>
        <dbReference type="EMBL" id="KAF1809885.1"/>
    </source>
</evidence>
<dbReference type="OrthoDB" id="2446447at2759"/>
<dbReference type="RefSeq" id="XP_033531516.1">
    <property type="nucleotide sequence ID" value="XM_033676650.1"/>
</dbReference>
<evidence type="ECO:0000259" key="2">
    <source>
        <dbReference type="Pfam" id="PF00190"/>
    </source>
</evidence>
<gene>
    <name evidence="3 5" type="ORF">P152DRAFT_402384</name>
</gene>
<proteinExistence type="predicted"/>
<keyword evidence="4" id="KW-1185">Reference proteome</keyword>
<reference evidence="3 5" key="1">
    <citation type="submission" date="2020-01" db="EMBL/GenBank/DDBJ databases">
        <authorList>
            <consortium name="DOE Joint Genome Institute"/>
            <person name="Haridas S."/>
            <person name="Albert R."/>
            <person name="Binder M."/>
            <person name="Bloem J."/>
            <person name="Labutti K."/>
            <person name="Salamov A."/>
            <person name="Andreopoulos B."/>
            <person name="Baker S.E."/>
            <person name="Barry K."/>
            <person name="Bills G."/>
            <person name="Bluhm B.H."/>
            <person name="Cannon C."/>
            <person name="Castanera R."/>
            <person name="Culley D.E."/>
            <person name="Daum C."/>
            <person name="Ezra D."/>
            <person name="Gonzalez J.B."/>
            <person name="Henrissat B."/>
            <person name="Kuo A."/>
            <person name="Liang C."/>
            <person name="Lipzen A."/>
            <person name="Lutzoni F."/>
            <person name="Magnuson J."/>
            <person name="Mondo S."/>
            <person name="Nolan M."/>
            <person name="Ohm R."/>
            <person name="Pangilinan J."/>
            <person name="Park H.-J."/>
            <person name="Ramirez L."/>
            <person name="Alfaro M."/>
            <person name="Sun H."/>
            <person name="Tritt A."/>
            <person name="Yoshinaga Y."/>
            <person name="Zwiers L.-H."/>
            <person name="Turgeon B.G."/>
            <person name="Goodwin S.B."/>
            <person name="Spatafora J.W."/>
            <person name="Crous P.W."/>
            <person name="Grigoriev I.V."/>
        </authorList>
    </citation>
    <scope>NUCLEOTIDE SEQUENCE</scope>
    <source>
        <strain evidence="3 5">CBS 781.70</strain>
    </source>
</reference>
<dbReference type="AlphaFoldDB" id="A0A6G1FVF8"/>
<dbReference type="InterPro" id="IPR006045">
    <property type="entry name" value="Cupin_1"/>
</dbReference>
<dbReference type="Pfam" id="PF00190">
    <property type="entry name" value="Cupin_1"/>
    <property type="match status" value="1"/>
</dbReference>
<sequence length="191" mass="20901">MAASEDTRAPQLLFVNPTPHVPNSHLPVLFYRSVFENVNEEAIRTAIEKHGWMKGGQWGTYKVPHFHTTTHECYAVLKGKCSYGLGRSPLDQGQGEDKGTGKVIQITQGDVFVLPAGVSHAAIESEDEFEYAGFYPEGSVEYDMNFCEGSPGETEKKAANSAKVPVPKTDPVYGESGPLPGIWSEVDRNRG</sequence>
<dbReference type="InterPro" id="IPR014710">
    <property type="entry name" value="RmlC-like_jellyroll"/>
</dbReference>
<dbReference type="Gene3D" id="2.60.120.10">
    <property type="entry name" value="Jelly Rolls"/>
    <property type="match status" value="1"/>
</dbReference>
<dbReference type="CDD" id="cd02219">
    <property type="entry name" value="cupin_YjlB-like"/>
    <property type="match status" value="1"/>
</dbReference>
<evidence type="ECO:0000256" key="1">
    <source>
        <dbReference type="SAM" id="MobiDB-lite"/>
    </source>
</evidence>
<dbReference type="PANTHER" id="PTHR36448:SF2">
    <property type="entry name" value="CUPIN TYPE-1 DOMAIN-CONTAINING PROTEIN"/>
    <property type="match status" value="1"/>
</dbReference>